<evidence type="ECO:0000259" key="4">
    <source>
        <dbReference type="PROSITE" id="PS51379"/>
    </source>
</evidence>
<proteinExistence type="predicted"/>
<keyword evidence="6" id="KW-1185">Reference proteome</keyword>
<dbReference type="InterPro" id="IPR023210">
    <property type="entry name" value="NADP_OxRdtase_dom"/>
</dbReference>
<dbReference type="CDD" id="cd19100">
    <property type="entry name" value="AKR_unchar"/>
    <property type="match status" value="1"/>
</dbReference>
<dbReference type="InterPro" id="IPR053135">
    <property type="entry name" value="AKR2_Oxidoreductase"/>
</dbReference>
<dbReference type="InterPro" id="IPR017896">
    <property type="entry name" value="4Fe4S_Fe-S-bd"/>
</dbReference>
<dbReference type="OrthoDB" id="9773828at2"/>
<dbReference type="PROSITE" id="PS51379">
    <property type="entry name" value="4FE4S_FER_2"/>
    <property type="match status" value="1"/>
</dbReference>
<dbReference type="PANTHER" id="PTHR43312">
    <property type="entry name" value="D-THREO-ALDOSE 1-DEHYDROGENASE"/>
    <property type="match status" value="1"/>
</dbReference>
<dbReference type="HOGENOM" id="CLU_023205_3_1_9"/>
<dbReference type="Proteomes" id="UP000001572">
    <property type="component" value="Chromosome"/>
</dbReference>
<dbReference type="Pfam" id="PF00248">
    <property type="entry name" value="Aldo_ket_red"/>
    <property type="match status" value="1"/>
</dbReference>
<dbReference type="PROSITE" id="PS00198">
    <property type="entry name" value="4FE4S_FER_1"/>
    <property type="match status" value="1"/>
</dbReference>
<dbReference type="InterPro" id="IPR036812">
    <property type="entry name" value="NAD(P)_OxRdtase_dom_sf"/>
</dbReference>
<evidence type="ECO:0000256" key="1">
    <source>
        <dbReference type="ARBA" id="ARBA00022723"/>
    </source>
</evidence>
<dbReference type="Pfam" id="PF13534">
    <property type="entry name" value="Fer4_17"/>
    <property type="match status" value="1"/>
</dbReference>
<evidence type="ECO:0000313" key="6">
    <source>
        <dbReference type="Proteomes" id="UP000001572"/>
    </source>
</evidence>
<dbReference type="PANTHER" id="PTHR43312:SF1">
    <property type="entry name" value="NADP-DEPENDENT OXIDOREDUCTASE DOMAIN-CONTAINING PROTEIN"/>
    <property type="match status" value="1"/>
</dbReference>
<dbReference type="GO" id="GO:0051536">
    <property type="term" value="F:iron-sulfur cluster binding"/>
    <property type="evidence" value="ECO:0007669"/>
    <property type="project" value="UniProtKB-KW"/>
</dbReference>
<dbReference type="eggNOG" id="COG1453">
    <property type="taxonomic scope" value="Bacteria"/>
</dbReference>
<gene>
    <name evidence="5" type="ordered locus">Amet_4062</name>
</gene>
<dbReference type="Gene3D" id="3.20.20.100">
    <property type="entry name" value="NADP-dependent oxidoreductase domain"/>
    <property type="match status" value="1"/>
</dbReference>
<feature type="domain" description="4Fe-4S ferredoxin-type" evidence="4">
    <location>
        <begin position="298"/>
        <end position="329"/>
    </location>
</feature>
<keyword evidence="3" id="KW-0411">Iron-sulfur</keyword>
<protein>
    <submittedName>
        <fullName evidence="5">Aldo/keto reductase</fullName>
    </submittedName>
</protein>
<dbReference type="RefSeq" id="WP_012065095.1">
    <property type="nucleotide sequence ID" value="NC_009633.1"/>
</dbReference>
<dbReference type="EMBL" id="CP000724">
    <property type="protein sequence ID" value="ABR50144.1"/>
    <property type="molecule type" value="Genomic_DNA"/>
</dbReference>
<dbReference type="SUPFAM" id="SSF51430">
    <property type="entry name" value="NAD(P)-linked oxidoreductase"/>
    <property type="match status" value="1"/>
</dbReference>
<dbReference type="STRING" id="293826.Amet_4062"/>
<sequence length="335" mass="38024">MEFRQLGRTNYKVSVIGFGGIPIQRLEEKEAIELIKTAQGEGINFIDTARGYANSEVLIGKAMEGMRDSWIIATKSLARDDQGMKADIEISLKNLRSNTIDLYQLHQVKSKEVYDQVMGPNGAYGALKEAQLEGKIKKIGITSHDLGVLEMAIETDFFSTIQFPYNIVERHGEKLFQRAKERNIGVIIMKPLAGGAIREGELALRFIVENPNISVVIPGIDHMDQVFENSRIGQEKIPLNKEERQHLEKLQKELGNTFCRRCGYCLPCPQEIDIPAQFLLEGYYTRYDLQDWAVERYQGQSIKASDCIKCGKCEPRCPYDLPIRHMLEQVGSCFK</sequence>
<evidence type="ECO:0000256" key="3">
    <source>
        <dbReference type="ARBA" id="ARBA00023014"/>
    </source>
</evidence>
<dbReference type="AlphaFoldDB" id="A6TVC6"/>
<organism evidence="5 6">
    <name type="scientific">Alkaliphilus metalliredigens (strain QYMF)</name>
    <dbReference type="NCBI Taxonomy" id="293826"/>
    <lineage>
        <taxon>Bacteria</taxon>
        <taxon>Bacillati</taxon>
        <taxon>Bacillota</taxon>
        <taxon>Clostridia</taxon>
        <taxon>Peptostreptococcales</taxon>
        <taxon>Natronincolaceae</taxon>
        <taxon>Alkaliphilus</taxon>
    </lineage>
</organism>
<evidence type="ECO:0000256" key="2">
    <source>
        <dbReference type="ARBA" id="ARBA00023004"/>
    </source>
</evidence>
<dbReference type="SUPFAM" id="SSF54862">
    <property type="entry name" value="4Fe-4S ferredoxins"/>
    <property type="match status" value="1"/>
</dbReference>
<name>A6TVC6_ALKMQ</name>
<reference evidence="6" key="1">
    <citation type="journal article" date="2016" name="Genome Announc.">
        <title>Complete genome sequence of Alkaliphilus metalliredigens strain QYMF, an alkaliphilic and metal-reducing bacterium isolated from borax-contaminated leachate ponds.</title>
        <authorList>
            <person name="Hwang C."/>
            <person name="Copeland A."/>
            <person name="Lucas S."/>
            <person name="Lapidus A."/>
            <person name="Barry K."/>
            <person name="Detter J.C."/>
            <person name="Glavina Del Rio T."/>
            <person name="Hammon N."/>
            <person name="Israni S."/>
            <person name="Dalin E."/>
            <person name="Tice H."/>
            <person name="Pitluck S."/>
            <person name="Chertkov O."/>
            <person name="Brettin T."/>
            <person name="Bruce D."/>
            <person name="Han C."/>
            <person name="Schmutz J."/>
            <person name="Larimer F."/>
            <person name="Land M.L."/>
            <person name="Hauser L."/>
            <person name="Kyrpides N."/>
            <person name="Mikhailova N."/>
            <person name="Ye Q."/>
            <person name="Zhou J."/>
            <person name="Richardson P."/>
            <person name="Fields M.W."/>
        </authorList>
    </citation>
    <scope>NUCLEOTIDE SEQUENCE [LARGE SCALE GENOMIC DNA]</scope>
    <source>
        <strain evidence="6">QYMF</strain>
    </source>
</reference>
<dbReference type="GO" id="GO:0046872">
    <property type="term" value="F:metal ion binding"/>
    <property type="evidence" value="ECO:0007669"/>
    <property type="project" value="UniProtKB-KW"/>
</dbReference>
<evidence type="ECO:0000313" key="5">
    <source>
        <dbReference type="EMBL" id="ABR50144.1"/>
    </source>
</evidence>
<dbReference type="KEGG" id="amt:Amet_4062"/>
<dbReference type="InterPro" id="IPR017900">
    <property type="entry name" value="4Fe4S_Fe_S_CS"/>
</dbReference>
<keyword evidence="1" id="KW-0479">Metal-binding</keyword>
<keyword evidence="2" id="KW-0408">Iron</keyword>
<accession>A6TVC6</accession>